<comment type="caution">
    <text evidence="2">The sequence shown here is derived from an EMBL/GenBank/DDBJ whole genome shotgun (WGS) entry which is preliminary data.</text>
</comment>
<evidence type="ECO:0000313" key="3">
    <source>
        <dbReference type="Proteomes" id="UP000322873"/>
    </source>
</evidence>
<keyword evidence="1" id="KW-0812">Transmembrane</keyword>
<dbReference type="VEuPathDB" id="FungiDB:MFRU_003g01670"/>
<dbReference type="PANTHER" id="PTHR47425:SF2">
    <property type="entry name" value="FARB-RELATED"/>
    <property type="match status" value="1"/>
</dbReference>
<accession>A0A5M9JXQ9</accession>
<gene>
    <name evidence="2" type="ORF">EYC84_003270</name>
</gene>
<keyword evidence="1" id="KW-1133">Transmembrane helix</keyword>
<dbReference type="CDD" id="cd12148">
    <property type="entry name" value="fungal_TF_MHR"/>
    <property type="match status" value="1"/>
</dbReference>
<dbReference type="PANTHER" id="PTHR47425">
    <property type="entry name" value="FARB-RELATED"/>
    <property type="match status" value="1"/>
</dbReference>
<dbReference type="InterPro" id="IPR052761">
    <property type="entry name" value="Fungal_Detox/Toxin_TFs"/>
</dbReference>
<dbReference type="AlphaFoldDB" id="A0A5M9JXQ9"/>
<organism evidence="2 3">
    <name type="scientific">Monilinia fructicola</name>
    <name type="common">Brown rot fungus</name>
    <name type="synonym">Ciboria fructicola</name>
    <dbReference type="NCBI Taxonomy" id="38448"/>
    <lineage>
        <taxon>Eukaryota</taxon>
        <taxon>Fungi</taxon>
        <taxon>Dikarya</taxon>
        <taxon>Ascomycota</taxon>
        <taxon>Pezizomycotina</taxon>
        <taxon>Leotiomycetes</taxon>
        <taxon>Helotiales</taxon>
        <taxon>Sclerotiniaceae</taxon>
        <taxon>Monilinia</taxon>
    </lineage>
</organism>
<name>A0A5M9JXQ9_MONFR</name>
<keyword evidence="1" id="KW-0472">Membrane</keyword>
<evidence type="ECO:0000313" key="2">
    <source>
        <dbReference type="EMBL" id="KAA8572676.1"/>
    </source>
</evidence>
<proteinExistence type="predicted"/>
<protein>
    <submittedName>
        <fullName evidence="2">Uncharacterized protein</fullName>
    </submittedName>
</protein>
<sequence length="174" mass="19220">MIYFTTTSALHRPRVLPVGPNHQQPETLFELSRDVVTKAAQGTTKIIDDLHRLDLERYLPTTGVTALLPAIIISLVVGQVSLSERATACYRRILPLHDCSRGLKDNYASADYATQFLEAAVRKAARAELERMQRSMAERITPPADTHLNGFEPLGTLVDNSTAVYNGLLGRFAS</sequence>
<reference evidence="2 3" key="1">
    <citation type="submission" date="2019-06" db="EMBL/GenBank/DDBJ databases">
        <title>Genome Sequence of the Brown Rot Fungal Pathogen Monilinia fructicola.</title>
        <authorList>
            <person name="De Miccolis Angelini R.M."/>
            <person name="Landi L."/>
            <person name="Abate D."/>
            <person name="Pollastro S."/>
            <person name="Romanazzi G."/>
            <person name="Faretra F."/>
        </authorList>
    </citation>
    <scope>NUCLEOTIDE SEQUENCE [LARGE SCALE GENOMIC DNA]</scope>
    <source>
        <strain evidence="2 3">Mfrc123</strain>
    </source>
</reference>
<dbReference type="EMBL" id="VICG01000004">
    <property type="protein sequence ID" value="KAA8572676.1"/>
    <property type="molecule type" value="Genomic_DNA"/>
</dbReference>
<keyword evidence="3" id="KW-1185">Reference proteome</keyword>
<feature type="transmembrane region" description="Helical" evidence="1">
    <location>
        <begin position="58"/>
        <end position="82"/>
    </location>
</feature>
<dbReference type="Proteomes" id="UP000322873">
    <property type="component" value="Unassembled WGS sequence"/>
</dbReference>
<evidence type="ECO:0000256" key="1">
    <source>
        <dbReference type="SAM" id="Phobius"/>
    </source>
</evidence>